<reference evidence="3" key="2">
    <citation type="submission" date="2020-04" db="EMBL/GenBank/DDBJ databases">
        <authorList>
            <consortium name="NCBI Genome Project"/>
        </authorList>
    </citation>
    <scope>NUCLEOTIDE SEQUENCE</scope>
    <source>
        <strain evidence="3">CBS 781.70</strain>
    </source>
</reference>
<protein>
    <recommendedName>
        <fullName evidence="4">PiggyBac transposable element-derived protein domain-containing protein</fullName>
    </recommendedName>
</protein>
<proteinExistence type="predicted"/>
<dbReference type="EMBL" id="ML975160">
    <property type="protein sequence ID" value="KAF1811687.1"/>
    <property type="molecule type" value="Genomic_DNA"/>
</dbReference>
<feature type="non-terminal residue" evidence="1">
    <location>
        <position position="1"/>
    </location>
</feature>
<gene>
    <name evidence="1 3" type="ORF">P152DRAFT_459159</name>
</gene>
<evidence type="ECO:0008006" key="4">
    <source>
        <dbReference type="Google" id="ProtNLM"/>
    </source>
</evidence>
<evidence type="ECO:0000313" key="3">
    <source>
        <dbReference type="RefSeq" id="XP_033533318.1"/>
    </source>
</evidence>
<dbReference type="OrthoDB" id="2431486at2759"/>
<dbReference type="Proteomes" id="UP000504638">
    <property type="component" value="Unplaced"/>
</dbReference>
<sequence length="221" mass="25455">WPLQKQDFLCVRDVASLLWKDRVLVRFLHTIFEPEENDWAPRRRPATSTAAYQRELDQIYPPGVHDIPVLQPKAARLYNSFMGGVDIADQRRAYFTSHLISQKTWHPILFWILDTTASNAHILGTCQFRKQNIRYLQSLKDFRLQLAWNMVIKGISDGHGPRVVQGFNEQEGPQFEATEGSGDPVTRTYGQIRSSRIILLLEVVFIAWHEFQEGCDDGVGC</sequence>
<keyword evidence="2" id="KW-1185">Reference proteome</keyword>
<organism evidence="1">
    <name type="scientific">Eremomyces bilateralis CBS 781.70</name>
    <dbReference type="NCBI Taxonomy" id="1392243"/>
    <lineage>
        <taxon>Eukaryota</taxon>
        <taxon>Fungi</taxon>
        <taxon>Dikarya</taxon>
        <taxon>Ascomycota</taxon>
        <taxon>Pezizomycotina</taxon>
        <taxon>Dothideomycetes</taxon>
        <taxon>Dothideomycetes incertae sedis</taxon>
        <taxon>Eremomycetales</taxon>
        <taxon>Eremomycetaceae</taxon>
        <taxon>Eremomyces</taxon>
    </lineage>
</organism>
<accession>A0A6G1G0P9</accession>
<reference evidence="1 3" key="1">
    <citation type="submission" date="2020-01" db="EMBL/GenBank/DDBJ databases">
        <authorList>
            <consortium name="DOE Joint Genome Institute"/>
            <person name="Haridas S."/>
            <person name="Albert R."/>
            <person name="Binder M."/>
            <person name="Bloem J."/>
            <person name="Labutti K."/>
            <person name="Salamov A."/>
            <person name="Andreopoulos B."/>
            <person name="Baker S.E."/>
            <person name="Barry K."/>
            <person name="Bills G."/>
            <person name="Bluhm B.H."/>
            <person name="Cannon C."/>
            <person name="Castanera R."/>
            <person name="Culley D.E."/>
            <person name="Daum C."/>
            <person name="Ezra D."/>
            <person name="Gonzalez J.B."/>
            <person name="Henrissat B."/>
            <person name="Kuo A."/>
            <person name="Liang C."/>
            <person name="Lipzen A."/>
            <person name="Lutzoni F."/>
            <person name="Magnuson J."/>
            <person name="Mondo S."/>
            <person name="Nolan M."/>
            <person name="Ohm R."/>
            <person name="Pangilinan J."/>
            <person name="Park H.-J."/>
            <person name="Ramirez L."/>
            <person name="Alfaro M."/>
            <person name="Sun H."/>
            <person name="Tritt A."/>
            <person name="Yoshinaga Y."/>
            <person name="Zwiers L.-H."/>
            <person name="Turgeon B.G."/>
            <person name="Goodwin S.B."/>
            <person name="Spatafora J.W."/>
            <person name="Crous P.W."/>
            <person name="Grigoriev I.V."/>
        </authorList>
    </citation>
    <scope>NUCLEOTIDE SEQUENCE</scope>
    <source>
        <strain evidence="1 3">CBS 781.70</strain>
    </source>
</reference>
<dbReference type="AlphaFoldDB" id="A0A6G1G0P9"/>
<name>A0A6G1G0P9_9PEZI</name>
<feature type="non-terminal residue" evidence="1">
    <location>
        <position position="221"/>
    </location>
</feature>
<dbReference type="GeneID" id="54420189"/>
<dbReference type="RefSeq" id="XP_033533318.1">
    <property type="nucleotide sequence ID" value="XM_033679619.1"/>
</dbReference>
<reference evidence="3" key="3">
    <citation type="submission" date="2025-04" db="UniProtKB">
        <authorList>
            <consortium name="RefSeq"/>
        </authorList>
    </citation>
    <scope>IDENTIFICATION</scope>
    <source>
        <strain evidence="3">CBS 781.70</strain>
    </source>
</reference>
<evidence type="ECO:0000313" key="1">
    <source>
        <dbReference type="EMBL" id="KAF1811687.1"/>
    </source>
</evidence>
<evidence type="ECO:0000313" key="2">
    <source>
        <dbReference type="Proteomes" id="UP000504638"/>
    </source>
</evidence>